<evidence type="ECO:0000313" key="3">
    <source>
        <dbReference type="EMBL" id="QBQ54074.1"/>
    </source>
</evidence>
<dbReference type="Pfam" id="PF02069">
    <property type="entry name" value="Metallothio_Pro"/>
    <property type="match status" value="1"/>
</dbReference>
<organism evidence="3 4">
    <name type="scientific">Nitrosococcus wardiae</name>
    <dbReference type="NCBI Taxonomy" id="1814290"/>
    <lineage>
        <taxon>Bacteria</taxon>
        <taxon>Pseudomonadati</taxon>
        <taxon>Pseudomonadota</taxon>
        <taxon>Gammaproteobacteria</taxon>
        <taxon>Chromatiales</taxon>
        <taxon>Chromatiaceae</taxon>
        <taxon>Nitrosococcus</taxon>
    </lineage>
</organism>
<dbReference type="Gene3D" id="2.30.170.10">
    <property type="match status" value="1"/>
</dbReference>
<accession>A0A4P7BY36</accession>
<name>A0A4P7BY36_9GAMM</name>
<sequence>MNTETQSPTMKCAYDSCLCVVTAEQAVKKNERLYCSEACARGQGCEHEQCSCSSSQRDT</sequence>
<dbReference type="EMBL" id="CP038033">
    <property type="protein sequence ID" value="QBQ54074.1"/>
    <property type="molecule type" value="Genomic_DNA"/>
</dbReference>
<keyword evidence="1" id="KW-0479">Metal-binding</keyword>
<gene>
    <name evidence="3" type="ORF">E3U44_05815</name>
</gene>
<keyword evidence="2" id="KW-0480">Metal-thiolate cluster</keyword>
<proteinExistence type="predicted"/>
<dbReference type="AlphaFoldDB" id="A0A4P7BY36"/>
<dbReference type="InterPro" id="IPR017854">
    <property type="entry name" value="Metalthion_dom_sf"/>
</dbReference>
<dbReference type="Proteomes" id="UP000294325">
    <property type="component" value="Chromosome"/>
</dbReference>
<reference evidence="3 4" key="1">
    <citation type="submission" date="2019-03" db="EMBL/GenBank/DDBJ databases">
        <title>The genome sequence of Nitrosococcus wardiae strain D1FHST reveals the archetypal metabolic capacity of ammonia-oxidizing Gammaproteobacteria.</title>
        <authorList>
            <person name="Wang L."/>
            <person name="Lim C.K."/>
            <person name="Hanson T.E."/>
            <person name="Dang H."/>
            <person name="Klotz M.G."/>
        </authorList>
    </citation>
    <scope>NUCLEOTIDE SEQUENCE [LARGE SCALE GENOMIC DNA]</scope>
    <source>
        <strain evidence="3 4">D1FHS</strain>
    </source>
</reference>
<evidence type="ECO:0000256" key="1">
    <source>
        <dbReference type="ARBA" id="ARBA00022723"/>
    </source>
</evidence>
<dbReference type="InterPro" id="IPR000518">
    <property type="entry name" value="Metalthion_fam14_prok"/>
</dbReference>
<protein>
    <submittedName>
        <fullName evidence="3">Metallothionein</fullName>
    </submittedName>
</protein>
<evidence type="ECO:0000313" key="4">
    <source>
        <dbReference type="Proteomes" id="UP000294325"/>
    </source>
</evidence>
<dbReference type="PRINTS" id="PR00859">
    <property type="entry name" value="MTPROKARYOTE"/>
</dbReference>
<dbReference type="GO" id="GO:0046872">
    <property type="term" value="F:metal ion binding"/>
    <property type="evidence" value="ECO:0007669"/>
    <property type="project" value="UniProtKB-KW"/>
</dbReference>
<keyword evidence="4" id="KW-1185">Reference proteome</keyword>
<evidence type="ECO:0000256" key="2">
    <source>
        <dbReference type="ARBA" id="ARBA00022851"/>
    </source>
</evidence>
<dbReference type="KEGG" id="nwr:E3U44_05815"/>
<dbReference type="OrthoDB" id="468089at2"/>
<dbReference type="SUPFAM" id="SSF57868">
    <property type="entry name" value="Metallothionein"/>
    <property type="match status" value="1"/>
</dbReference>